<accession>A0ABV3FXR5</accession>
<keyword evidence="3" id="KW-0285">Flavoprotein</keyword>
<dbReference type="InterPro" id="IPR006094">
    <property type="entry name" value="Oxid_FAD_bind_N"/>
</dbReference>
<evidence type="ECO:0000256" key="1">
    <source>
        <dbReference type="ARBA" id="ARBA00001974"/>
    </source>
</evidence>
<evidence type="ECO:0000259" key="6">
    <source>
        <dbReference type="PROSITE" id="PS51387"/>
    </source>
</evidence>
<evidence type="ECO:0000313" key="7">
    <source>
        <dbReference type="EMBL" id="MEV0710201.1"/>
    </source>
</evidence>
<dbReference type="InterPro" id="IPR016167">
    <property type="entry name" value="FAD-bd_PCMH_sub1"/>
</dbReference>
<dbReference type="EMBL" id="JBFAKC010000009">
    <property type="protein sequence ID" value="MEV0710201.1"/>
    <property type="molecule type" value="Genomic_DNA"/>
</dbReference>
<evidence type="ECO:0000256" key="4">
    <source>
        <dbReference type="ARBA" id="ARBA00022827"/>
    </source>
</evidence>
<dbReference type="InterPro" id="IPR006093">
    <property type="entry name" value="Oxy_OxRdtase_FAD_BS"/>
</dbReference>
<dbReference type="PROSITE" id="PS00862">
    <property type="entry name" value="OX2_COVAL_FAD"/>
    <property type="match status" value="1"/>
</dbReference>
<comment type="caution">
    <text evidence="7">The sequence shown here is derived from an EMBL/GenBank/DDBJ whole genome shotgun (WGS) entry which is preliminary data.</text>
</comment>
<reference evidence="7 8" key="1">
    <citation type="submission" date="2024-06" db="EMBL/GenBank/DDBJ databases">
        <title>The Natural Products Discovery Center: Release of the First 8490 Sequenced Strains for Exploring Actinobacteria Biosynthetic Diversity.</title>
        <authorList>
            <person name="Kalkreuter E."/>
            <person name="Kautsar S.A."/>
            <person name="Yang D."/>
            <person name="Bader C.D."/>
            <person name="Teijaro C.N."/>
            <person name="Fluegel L."/>
            <person name="Davis C.M."/>
            <person name="Simpson J.R."/>
            <person name="Lauterbach L."/>
            <person name="Steele A.D."/>
            <person name="Gui C."/>
            <person name="Meng S."/>
            <person name="Li G."/>
            <person name="Viehrig K."/>
            <person name="Ye F."/>
            <person name="Su P."/>
            <person name="Kiefer A.F."/>
            <person name="Nichols A."/>
            <person name="Cepeda A.J."/>
            <person name="Yan W."/>
            <person name="Fan B."/>
            <person name="Jiang Y."/>
            <person name="Adhikari A."/>
            <person name="Zheng C.-J."/>
            <person name="Schuster L."/>
            <person name="Cowan T.M."/>
            <person name="Smanski M.J."/>
            <person name="Chevrette M.G."/>
            <person name="De Carvalho L.P.S."/>
            <person name="Shen B."/>
        </authorList>
    </citation>
    <scope>NUCLEOTIDE SEQUENCE [LARGE SCALE GENOMIC DNA]</scope>
    <source>
        <strain evidence="7 8">NPDC050403</strain>
    </source>
</reference>
<dbReference type="PANTHER" id="PTHR42973">
    <property type="entry name" value="BINDING OXIDOREDUCTASE, PUTATIVE (AFU_ORTHOLOGUE AFUA_1G17690)-RELATED"/>
    <property type="match status" value="1"/>
</dbReference>
<comment type="cofactor">
    <cofactor evidence="1">
        <name>FAD</name>
        <dbReference type="ChEBI" id="CHEBI:57692"/>
    </cofactor>
</comment>
<dbReference type="InterPro" id="IPR016166">
    <property type="entry name" value="FAD-bd_PCMH"/>
</dbReference>
<organism evidence="7 8">
    <name type="scientific">Nocardia aurea</name>
    <dbReference type="NCBI Taxonomy" id="2144174"/>
    <lineage>
        <taxon>Bacteria</taxon>
        <taxon>Bacillati</taxon>
        <taxon>Actinomycetota</taxon>
        <taxon>Actinomycetes</taxon>
        <taxon>Mycobacteriales</taxon>
        <taxon>Nocardiaceae</taxon>
        <taxon>Nocardia</taxon>
    </lineage>
</organism>
<keyword evidence="5" id="KW-0560">Oxidoreductase</keyword>
<dbReference type="Proteomes" id="UP001551695">
    <property type="component" value="Unassembled WGS sequence"/>
</dbReference>
<dbReference type="RefSeq" id="WP_357785964.1">
    <property type="nucleotide sequence ID" value="NZ_JBFAKC010000009.1"/>
</dbReference>
<dbReference type="SUPFAM" id="SSF56176">
    <property type="entry name" value="FAD-binding/transporter-associated domain-like"/>
    <property type="match status" value="1"/>
</dbReference>
<keyword evidence="8" id="KW-1185">Reference proteome</keyword>
<evidence type="ECO:0000256" key="3">
    <source>
        <dbReference type="ARBA" id="ARBA00022630"/>
    </source>
</evidence>
<dbReference type="InterPro" id="IPR016169">
    <property type="entry name" value="FAD-bd_PCMH_sub2"/>
</dbReference>
<dbReference type="InterPro" id="IPR050416">
    <property type="entry name" value="FAD-linked_Oxidoreductase"/>
</dbReference>
<dbReference type="Gene3D" id="3.30.43.10">
    <property type="entry name" value="Uridine Diphospho-n-acetylenolpyruvylglucosamine Reductase, domain 2"/>
    <property type="match status" value="1"/>
</dbReference>
<gene>
    <name evidence="7" type="ORF">AB0I48_21775</name>
</gene>
<evidence type="ECO:0000256" key="2">
    <source>
        <dbReference type="ARBA" id="ARBA00005466"/>
    </source>
</evidence>
<protein>
    <submittedName>
        <fullName evidence="7">FAD-dependent oxidoreductase</fullName>
    </submittedName>
</protein>
<dbReference type="Gene3D" id="3.40.462.20">
    <property type="match status" value="1"/>
</dbReference>
<evidence type="ECO:0000256" key="5">
    <source>
        <dbReference type="ARBA" id="ARBA00023002"/>
    </source>
</evidence>
<comment type="similarity">
    <text evidence="2">Belongs to the oxygen-dependent FAD-linked oxidoreductase family.</text>
</comment>
<dbReference type="PANTHER" id="PTHR42973:SF39">
    <property type="entry name" value="FAD-BINDING PCMH-TYPE DOMAIN-CONTAINING PROTEIN"/>
    <property type="match status" value="1"/>
</dbReference>
<name>A0ABV3FXR5_9NOCA</name>
<dbReference type="PROSITE" id="PS51387">
    <property type="entry name" value="FAD_PCMH"/>
    <property type="match status" value="1"/>
</dbReference>
<feature type="domain" description="FAD-binding PCMH-type" evidence="6">
    <location>
        <begin position="40"/>
        <end position="212"/>
    </location>
</feature>
<dbReference type="InterPro" id="IPR036318">
    <property type="entry name" value="FAD-bd_PCMH-like_sf"/>
</dbReference>
<proteinExistence type="inferred from homology"/>
<dbReference type="Gene3D" id="3.30.465.10">
    <property type="match status" value="1"/>
</dbReference>
<keyword evidence="4" id="KW-0274">FAD</keyword>
<evidence type="ECO:0000313" key="8">
    <source>
        <dbReference type="Proteomes" id="UP001551695"/>
    </source>
</evidence>
<dbReference type="Pfam" id="PF01565">
    <property type="entry name" value="FAD_binding_4"/>
    <property type="match status" value="1"/>
</dbReference>
<sequence>MTSFDITASPALEALRDHCEIHLPGDDGYDAARTPWNVAVDQRPAAVAIPRSVAEVAAVVRAATASGLRVAPQSTGHGAGPLAERALDDVVLLRLSALTGVTIDPVARTATVVGGTLWQEVIAAASAHGLTASHGSAPDVAVAGYVLGGGLSFYGREHGLAANAVRSVDVVRHDGALVHADAGENPDLFWAVRGGGGNLGVVVSIELELLPYADVFAGMLLWDRERAADVIPAWARWSRTAPESVTTSLRVMSFPPLPELPPFLSGRDLVVVDGAILADDDTAATIIEPLRALRPELDTFARIPSADLLLVHMDPPVPTPTVGDHSVLGDLDDAAIAALLAHIGDGTAPGLMFTELRHLGGAIGRPSDTGGALSHIPGVYGLLCVAVAPTPQAAVAGRAAAFSVVRAMSSWSLPNLIPTFTENRAESGRMYDGEDWARLCTVRDELAPGAVFVANHAL</sequence>